<proteinExistence type="predicted"/>
<gene>
    <name evidence="1" type="ORF">BCR33DRAFT_359297</name>
</gene>
<dbReference type="Proteomes" id="UP000193642">
    <property type="component" value="Unassembled WGS sequence"/>
</dbReference>
<protein>
    <submittedName>
        <fullName evidence="1">Uncharacterized protein</fullName>
    </submittedName>
</protein>
<organism evidence="1 2">
    <name type="scientific">Rhizoclosmatium globosum</name>
    <dbReference type="NCBI Taxonomy" id="329046"/>
    <lineage>
        <taxon>Eukaryota</taxon>
        <taxon>Fungi</taxon>
        <taxon>Fungi incertae sedis</taxon>
        <taxon>Chytridiomycota</taxon>
        <taxon>Chytridiomycota incertae sedis</taxon>
        <taxon>Chytridiomycetes</taxon>
        <taxon>Chytridiales</taxon>
        <taxon>Chytriomycetaceae</taxon>
        <taxon>Rhizoclosmatium</taxon>
    </lineage>
</organism>
<dbReference type="OrthoDB" id="10367383at2759"/>
<sequence>MPKTNVKINKYYIQMRKSVKGETWETCCTVWERMGRLWCVGGCWGDYEFTIKCESDTKVMSQTSTATPHHIYCPLLRPFLTTYQTLKKDTTTPLPTHLRTLQSQAAKLSTVVTFTDSEQSGKKLLTKLLDEEVKHTLEKWEPSSNTCRHSSSRRVAVSRLFPVRGSWGGSGKSVNWVNQVSFVFGTFGRE</sequence>
<reference evidence="1 2" key="1">
    <citation type="submission" date="2016-07" db="EMBL/GenBank/DDBJ databases">
        <title>Pervasive Adenine N6-methylation of Active Genes in Fungi.</title>
        <authorList>
            <consortium name="DOE Joint Genome Institute"/>
            <person name="Mondo S.J."/>
            <person name="Dannebaum R.O."/>
            <person name="Kuo R.C."/>
            <person name="Labutti K."/>
            <person name="Haridas S."/>
            <person name="Kuo A."/>
            <person name="Salamov A."/>
            <person name="Ahrendt S.R."/>
            <person name="Lipzen A."/>
            <person name="Sullivan W."/>
            <person name="Andreopoulos W.B."/>
            <person name="Clum A."/>
            <person name="Lindquist E."/>
            <person name="Daum C."/>
            <person name="Ramamoorthy G.K."/>
            <person name="Gryganskyi A."/>
            <person name="Culley D."/>
            <person name="Magnuson J.K."/>
            <person name="James T.Y."/>
            <person name="O'Malley M.A."/>
            <person name="Stajich J.E."/>
            <person name="Spatafora J.W."/>
            <person name="Visel A."/>
            <person name="Grigoriev I.V."/>
        </authorList>
    </citation>
    <scope>NUCLEOTIDE SEQUENCE [LARGE SCALE GENOMIC DNA]</scope>
    <source>
        <strain evidence="1 2">JEL800</strain>
    </source>
</reference>
<dbReference type="AlphaFoldDB" id="A0A1Y2C1A2"/>
<evidence type="ECO:0000313" key="1">
    <source>
        <dbReference type="EMBL" id="ORY40812.1"/>
    </source>
</evidence>
<evidence type="ECO:0000313" key="2">
    <source>
        <dbReference type="Proteomes" id="UP000193642"/>
    </source>
</evidence>
<keyword evidence="2" id="KW-1185">Reference proteome</keyword>
<dbReference type="EMBL" id="MCGO01000034">
    <property type="protein sequence ID" value="ORY40812.1"/>
    <property type="molecule type" value="Genomic_DNA"/>
</dbReference>
<accession>A0A1Y2C1A2</accession>
<name>A0A1Y2C1A2_9FUNG</name>
<comment type="caution">
    <text evidence="1">The sequence shown here is derived from an EMBL/GenBank/DDBJ whole genome shotgun (WGS) entry which is preliminary data.</text>
</comment>